<feature type="transmembrane region" description="Helical" evidence="1">
    <location>
        <begin position="289"/>
        <end position="322"/>
    </location>
</feature>
<evidence type="ECO:0000256" key="1">
    <source>
        <dbReference type="SAM" id="Phobius"/>
    </source>
</evidence>
<feature type="transmembrane region" description="Helical" evidence="1">
    <location>
        <begin position="342"/>
        <end position="358"/>
    </location>
</feature>
<evidence type="ECO:0008006" key="3">
    <source>
        <dbReference type="Google" id="ProtNLM"/>
    </source>
</evidence>
<accession>A0A3B0WJE3</accession>
<protein>
    <recommendedName>
        <fullName evidence="3">Glycosyltransferase RgtA/B/C/D-like domain-containing protein</fullName>
    </recommendedName>
</protein>
<dbReference type="AlphaFoldDB" id="A0A3B0WJE3"/>
<feature type="transmembrane region" description="Helical" evidence="1">
    <location>
        <begin position="9"/>
        <end position="30"/>
    </location>
</feature>
<feature type="transmembrane region" description="Helical" evidence="1">
    <location>
        <begin position="119"/>
        <end position="137"/>
    </location>
</feature>
<reference evidence="2" key="1">
    <citation type="submission" date="2018-06" db="EMBL/GenBank/DDBJ databases">
        <authorList>
            <person name="Zhirakovskaya E."/>
        </authorList>
    </citation>
    <scope>NUCLEOTIDE SEQUENCE</scope>
</reference>
<keyword evidence="1" id="KW-0472">Membrane</keyword>
<keyword evidence="1" id="KW-1133">Transmembrane helix</keyword>
<gene>
    <name evidence="2" type="ORF">MNBD_GAMMA05-2482</name>
</gene>
<feature type="transmembrane region" description="Helical" evidence="1">
    <location>
        <begin position="260"/>
        <end position="283"/>
    </location>
</feature>
<dbReference type="EMBL" id="UOFE01000048">
    <property type="protein sequence ID" value="VAW55451.1"/>
    <property type="molecule type" value="Genomic_DNA"/>
</dbReference>
<feature type="transmembrane region" description="Helical" evidence="1">
    <location>
        <begin position="215"/>
        <end position="239"/>
    </location>
</feature>
<feature type="transmembrane region" description="Helical" evidence="1">
    <location>
        <begin position="171"/>
        <end position="195"/>
    </location>
</feature>
<sequence length="687" mass="80803">MFSNDKESLNVFCISLVFLVFYIIVVIIAMRPVSSFDGFWHLQMGKDLIENGLSPWIDHYSFSFYGEEISTIPVIFQVLLYKFVSVFGENEGFYYLKVAYVTIMMSLLYVYFRRIKANWFVAFVLLPLIIYFLQARLMIRPEIFSNVLVVICLLFYLDAKKNFSTRELLKICLLLLFWVNYHSPIVGYVIIFGVFMDKAIDKYFYGDNSFSWKFWFSWGVIVFLIGFVRPNGQHFLITVYSLLTEDFAKYTNEYMSSYKVYSLSIIVHASWMLSIYVAIWSLIKKQYGFALIVVLLTYFSWSTVRLISVAMLINFCILALYLSEFYNERGRFEIRSSVKKSLIVVAAGISVWTTYILISEASASIEKYRDQEQVLESRYPVKIVEYMNLYQEGGNILNVMHLGGYLINKLDSKFKIYFDGRTNILYPIDFFKHNLFLLKKPAELNETIKKHDVKYALFNNTPEVFSQLKKNEMLELNYADTNYLLFSEKKKNAFPLSSTLLVFPSCWSDEWESGIKREIILSESLFSGKTYELQFVLAFMQDYLSHNDKKQFFDDVDLGAFETDGVRRIASYFALKEKNIEASTTIFKSIKSKNEYDILLQTYHMAQNGEYDEAEKLLYYFYFVTKHVKQKNLAFDKIAIMVHVLGILEKNIDLKKFEDTYRAELEEKLKKFDYSNDKVLSFEHLCK</sequence>
<evidence type="ECO:0000313" key="2">
    <source>
        <dbReference type="EMBL" id="VAW55451.1"/>
    </source>
</evidence>
<feature type="transmembrane region" description="Helical" evidence="1">
    <location>
        <begin position="143"/>
        <end position="159"/>
    </location>
</feature>
<keyword evidence="1" id="KW-0812">Transmembrane</keyword>
<proteinExistence type="predicted"/>
<name>A0A3B0WJE3_9ZZZZ</name>
<feature type="transmembrane region" description="Helical" evidence="1">
    <location>
        <begin position="92"/>
        <end position="112"/>
    </location>
</feature>
<organism evidence="2">
    <name type="scientific">hydrothermal vent metagenome</name>
    <dbReference type="NCBI Taxonomy" id="652676"/>
    <lineage>
        <taxon>unclassified sequences</taxon>
        <taxon>metagenomes</taxon>
        <taxon>ecological metagenomes</taxon>
    </lineage>
</organism>